<proteinExistence type="predicted"/>
<organism evidence="1">
    <name type="scientific">Tanacetum cinerariifolium</name>
    <name type="common">Dalmatian daisy</name>
    <name type="synonym">Chrysanthemum cinerariifolium</name>
    <dbReference type="NCBI Taxonomy" id="118510"/>
    <lineage>
        <taxon>Eukaryota</taxon>
        <taxon>Viridiplantae</taxon>
        <taxon>Streptophyta</taxon>
        <taxon>Embryophyta</taxon>
        <taxon>Tracheophyta</taxon>
        <taxon>Spermatophyta</taxon>
        <taxon>Magnoliopsida</taxon>
        <taxon>eudicotyledons</taxon>
        <taxon>Gunneridae</taxon>
        <taxon>Pentapetalae</taxon>
        <taxon>asterids</taxon>
        <taxon>campanulids</taxon>
        <taxon>Asterales</taxon>
        <taxon>Asteraceae</taxon>
        <taxon>Asteroideae</taxon>
        <taxon>Anthemideae</taxon>
        <taxon>Anthemidinae</taxon>
        <taxon>Tanacetum</taxon>
    </lineage>
</organism>
<gene>
    <name evidence="1" type="ORF">Tci_017256</name>
</gene>
<accession>A0A6L2K7C1</accession>
<reference evidence="1" key="1">
    <citation type="journal article" date="2019" name="Sci. Rep.">
        <title>Draft genome of Tanacetum cinerariifolium, the natural source of mosquito coil.</title>
        <authorList>
            <person name="Yamashiro T."/>
            <person name="Shiraishi A."/>
            <person name="Satake H."/>
            <person name="Nakayama K."/>
        </authorList>
    </citation>
    <scope>NUCLEOTIDE SEQUENCE</scope>
</reference>
<protein>
    <submittedName>
        <fullName evidence="1">Uncharacterized protein</fullName>
    </submittedName>
</protein>
<sequence>MSLVDGDFNGAFGGDGDEDFVIGKGGSLSGSHGGRERVKRNVVKIDEEHAEDLTVEDFVLMRIEGFHVWVNIGWVSKDLTDFISQQIKKTSGGRSACT</sequence>
<dbReference type="EMBL" id="BKCJ010001964">
    <property type="protein sequence ID" value="GEU45278.1"/>
    <property type="molecule type" value="Genomic_DNA"/>
</dbReference>
<dbReference type="AlphaFoldDB" id="A0A6L2K7C1"/>
<evidence type="ECO:0000313" key="1">
    <source>
        <dbReference type="EMBL" id="GEU45278.1"/>
    </source>
</evidence>
<comment type="caution">
    <text evidence="1">The sequence shown here is derived from an EMBL/GenBank/DDBJ whole genome shotgun (WGS) entry which is preliminary data.</text>
</comment>
<name>A0A6L2K7C1_TANCI</name>